<dbReference type="EMBL" id="JAIGNU010000001">
    <property type="protein sequence ID" value="MBX7500749.1"/>
    <property type="molecule type" value="Genomic_DNA"/>
</dbReference>
<evidence type="ECO:0008006" key="4">
    <source>
        <dbReference type="Google" id="ProtNLM"/>
    </source>
</evidence>
<reference evidence="2 3" key="1">
    <citation type="submission" date="2021-08" db="EMBL/GenBank/DDBJ databases">
        <title>Comparative Genomics Analysis of the Genus Qipengyuania Reveals Extensive Genetic Diversity and Metabolic Versatility, Including the Description of Fifteen Novel Species.</title>
        <authorList>
            <person name="Liu Y."/>
        </authorList>
    </citation>
    <scope>NUCLEOTIDE SEQUENCE [LARGE SCALE GENOMIC DNA]</scope>
    <source>
        <strain evidence="2 3">YG27</strain>
    </source>
</reference>
<organism evidence="2 3">
    <name type="scientific">Qipengyuania mesophila</name>
    <dbReference type="NCBI Taxonomy" id="2867246"/>
    <lineage>
        <taxon>Bacteria</taxon>
        <taxon>Pseudomonadati</taxon>
        <taxon>Pseudomonadota</taxon>
        <taxon>Alphaproteobacteria</taxon>
        <taxon>Sphingomonadales</taxon>
        <taxon>Erythrobacteraceae</taxon>
        <taxon>Qipengyuania</taxon>
    </lineage>
</organism>
<evidence type="ECO:0000313" key="2">
    <source>
        <dbReference type="EMBL" id="MBX7500749.1"/>
    </source>
</evidence>
<feature type="signal peptide" evidence="1">
    <location>
        <begin position="1"/>
        <end position="24"/>
    </location>
</feature>
<name>A0ABS7JSY0_9SPHN</name>
<dbReference type="RefSeq" id="WP_221601337.1">
    <property type="nucleotide sequence ID" value="NZ_JAIGNU010000001.1"/>
</dbReference>
<keyword evidence="1" id="KW-0732">Signal</keyword>
<protein>
    <recommendedName>
        <fullName evidence="4">Sel1 repeat family protein</fullName>
    </recommendedName>
</protein>
<sequence length="300" mass="33220">MLIRSSIFTALSAATVAASSPASATTYATQKFECPVGGEKFKADVVLSNITFGQRADGKPYSPLPVPPIVECPENGLLLIDEEFSDADLLVLGNAVHSEEYQAMRGTETPHFRAFWLKKQLGRDPTSQLSSLLQATWETDENYDRKVRYQARFIAEATGWKASGDDQEAWFWFNVRAVNALRELGYFTKAEEHLKLVALPENLPESPEAAQNGKEFIDRLSALLKDKNPLAEPANLVPSEVAMFRCVDPQPPLTPAETSVCAQENIQNLIREFEFKPKGGKMLQGATAVRAANTELRKQD</sequence>
<dbReference type="Proteomes" id="UP000782554">
    <property type="component" value="Unassembled WGS sequence"/>
</dbReference>
<evidence type="ECO:0000313" key="3">
    <source>
        <dbReference type="Proteomes" id="UP000782554"/>
    </source>
</evidence>
<evidence type="ECO:0000256" key="1">
    <source>
        <dbReference type="SAM" id="SignalP"/>
    </source>
</evidence>
<proteinExistence type="predicted"/>
<feature type="chain" id="PRO_5046938060" description="Sel1 repeat family protein" evidence="1">
    <location>
        <begin position="25"/>
        <end position="300"/>
    </location>
</feature>
<gene>
    <name evidence="2" type="ORF">K3181_04785</name>
</gene>
<keyword evidence="3" id="KW-1185">Reference proteome</keyword>
<accession>A0ABS7JSY0</accession>
<comment type="caution">
    <text evidence="2">The sequence shown here is derived from an EMBL/GenBank/DDBJ whole genome shotgun (WGS) entry which is preliminary data.</text>
</comment>